<dbReference type="AlphaFoldDB" id="A0A7T4EDZ0"/>
<dbReference type="GO" id="GO:0005886">
    <property type="term" value="C:plasma membrane"/>
    <property type="evidence" value="ECO:0007669"/>
    <property type="project" value="TreeGrafter"/>
</dbReference>
<feature type="region of interest" description="Disordered" evidence="5">
    <location>
        <begin position="125"/>
        <end position="159"/>
    </location>
</feature>
<name>A0A7T4EDZ0_9CORY</name>
<dbReference type="Gene3D" id="2.60.40.1220">
    <property type="match status" value="1"/>
</dbReference>
<evidence type="ECO:0000259" key="7">
    <source>
        <dbReference type="Pfam" id="PF04234"/>
    </source>
</evidence>
<protein>
    <submittedName>
        <fullName evidence="8">Copper resistance protein CopC</fullName>
    </submittedName>
</protein>
<dbReference type="Proteomes" id="UP000617681">
    <property type="component" value="Chromosome"/>
</dbReference>
<evidence type="ECO:0000313" key="10">
    <source>
        <dbReference type="Proteomes" id="UP000596145"/>
    </source>
</evidence>
<feature type="domain" description="CopC" evidence="7">
    <location>
        <begin position="36"/>
        <end position="132"/>
    </location>
</feature>
<evidence type="ECO:0000313" key="9">
    <source>
        <dbReference type="EMBL" id="QRP69625.1"/>
    </source>
</evidence>
<reference evidence="8 10" key="1">
    <citation type="submission" date="2020-12" db="EMBL/GenBank/DDBJ databases">
        <title>FDA dAtabase for Regulatory Grade micrObial Sequences (FDA-ARGOS): Supporting development and validation of Infectious Disease Dx tests.</title>
        <authorList>
            <person name="Sproer C."/>
            <person name="Gronow S."/>
            <person name="Severitt S."/>
            <person name="Schroder I."/>
            <person name="Tallon L."/>
            <person name="Sadzewicz L."/>
            <person name="Zhao X."/>
            <person name="Boylan J."/>
            <person name="Ott S."/>
            <person name="Bowen H."/>
            <person name="Vavikolanu K."/>
            <person name="Mehta A."/>
            <person name="Aluvathingal J."/>
            <person name="Nadendla S."/>
            <person name="Lowell S."/>
            <person name="Myers T."/>
            <person name="Yan Y."/>
            <person name="Sichtig H."/>
        </authorList>
    </citation>
    <scope>NUCLEOTIDE SEQUENCE [LARGE SCALE GENOMIC DNA]</scope>
    <source>
        <strain evidence="8 10">FDAARGOS_1053</strain>
        <strain evidence="9">FDAARGOS_1191</strain>
    </source>
</reference>
<dbReference type="GO" id="GO:0042597">
    <property type="term" value="C:periplasmic space"/>
    <property type="evidence" value="ECO:0007669"/>
    <property type="project" value="InterPro"/>
</dbReference>
<evidence type="ECO:0000256" key="3">
    <source>
        <dbReference type="ARBA" id="ARBA00022729"/>
    </source>
</evidence>
<evidence type="ECO:0000256" key="4">
    <source>
        <dbReference type="ARBA" id="ARBA00023008"/>
    </source>
</evidence>
<keyword evidence="2" id="KW-0479">Metal-binding</keyword>
<organism evidence="8 10">
    <name type="scientific">Corynebacterium glucuronolyticum</name>
    <dbReference type="NCBI Taxonomy" id="39791"/>
    <lineage>
        <taxon>Bacteria</taxon>
        <taxon>Bacillati</taxon>
        <taxon>Actinomycetota</taxon>
        <taxon>Actinomycetes</taxon>
        <taxon>Mycobacteriales</taxon>
        <taxon>Corynebacteriaceae</taxon>
        <taxon>Corynebacterium</taxon>
    </lineage>
</organism>
<dbReference type="InterPro" id="IPR032694">
    <property type="entry name" value="CopC/D"/>
</dbReference>
<dbReference type="OrthoDB" id="5242236at2"/>
<keyword evidence="6" id="KW-1133">Transmembrane helix</keyword>
<dbReference type="Pfam" id="PF04234">
    <property type="entry name" value="CopC"/>
    <property type="match status" value="1"/>
</dbReference>
<feature type="transmembrane region" description="Helical" evidence="6">
    <location>
        <begin position="168"/>
        <end position="189"/>
    </location>
</feature>
<keyword evidence="6" id="KW-0472">Membrane</keyword>
<dbReference type="GO" id="GO:0030313">
    <property type="term" value="C:cell envelope"/>
    <property type="evidence" value="ECO:0007669"/>
    <property type="project" value="UniProtKB-SubCell"/>
</dbReference>
<comment type="subcellular location">
    <subcellularLocation>
        <location evidence="1">Cell envelope</location>
    </subcellularLocation>
</comment>
<dbReference type="GO" id="GO:0005507">
    <property type="term" value="F:copper ion binding"/>
    <property type="evidence" value="ECO:0007669"/>
    <property type="project" value="InterPro"/>
</dbReference>
<feature type="compositionally biased region" description="Low complexity" evidence="5">
    <location>
        <begin position="147"/>
        <end position="158"/>
    </location>
</feature>
<keyword evidence="3" id="KW-0732">Signal</keyword>
<dbReference type="GO" id="GO:0006825">
    <property type="term" value="P:copper ion transport"/>
    <property type="evidence" value="ECO:0007669"/>
    <property type="project" value="InterPro"/>
</dbReference>
<dbReference type="GO" id="GO:0046688">
    <property type="term" value="P:response to copper ion"/>
    <property type="evidence" value="ECO:0007669"/>
    <property type="project" value="InterPro"/>
</dbReference>
<dbReference type="SUPFAM" id="SSF81296">
    <property type="entry name" value="E set domains"/>
    <property type="match status" value="1"/>
</dbReference>
<feature type="transmembrane region" description="Helical" evidence="6">
    <location>
        <begin position="12"/>
        <end position="34"/>
    </location>
</feature>
<dbReference type="Proteomes" id="UP000596145">
    <property type="component" value="Chromosome"/>
</dbReference>
<dbReference type="EMBL" id="CP066007">
    <property type="protein sequence ID" value="QQB45621.1"/>
    <property type="molecule type" value="Genomic_DNA"/>
</dbReference>
<evidence type="ECO:0000256" key="2">
    <source>
        <dbReference type="ARBA" id="ARBA00022723"/>
    </source>
</evidence>
<dbReference type="PANTHER" id="PTHR34820:SF4">
    <property type="entry name" value="INNER MEMBRANE PROTEIN YEBZ"/>
    <property type="match status" value="1"/>
</dbReference>
<evidence type="ECO:0000256" key="1">
    <source>
        <dbReference type="ARBA" id="ARBA00004196"/>
    </source>
</evidence>
<dbReference type="EMBL" id="CP069534">
    <property type="protein sequence ID" value="QRP69625.1"/>
    <property type="molecule type" value="Genomic_DNA"/>
</dbReference>
<dbReference type="InterPro" id="IPR014756">
    <property type="entry name" value="Ig_E-set"/>
</dbReference>
<evidence type="ECO:0000313" key="8">
    <source>
        <dbReference type="EMBL" id="QQB45621.1"/>
    </source>
</evidence>
<sequence>MYIHVALVQDAFLRLGAIAVATPLMLGGFAPLAAAHDVVMHATPEDKSVVEEFPHEIVLEFSGIPKPNFNTVAISNSDTKEVLFTGQPDLDKQYVSLKIPEDIDPGPGNYLVGYQITSSDGHATRGGTTFSVGDPNAAASETSDDPAGGATTVATANTESTDNGGIPVWAWGLGAVLVLVIVGGVGFALTRK</sequence>
<dbReference type="InterPro" id="IPR014755">
    <property type="entry name" value="Cu-Rt/internalin_Ig-like"/>
</dbReference>
<keyword evidence="4" id="KW-0186">Copper</keyword>
<dbReference type="InterPro" id="IPR007348">
    <property type="entry name" value="CopC_dom"/>
</dbReference>
<accession>A0A7T4EDZ0</accession>
<evidence type="ECO:0000256" key="5">
    <source>
        <dbReference type="SAM" id="MobiDB-lite"/>
    </source>
</evidence>
<dbReference type="PANTHER" id="PTHR34820">
    <property type="entry name" value="INNER MEMBRANE PROTEIN YEBZ"/>
    <property type="match status" value="1"/>
</dbReference>
<keyword evidence="6" id="KW-0812">Transmembrane</keyword>
<evidence type="ECO:0000256" key="6">
    <source>
        <dbReference type="SAM" id="Phobius"/>
    </source>
</evidence>
<gene>
    <name evidence="8" type="ORF">I6I10_08915</name>
    <name evidence="9" type="ORF">I6J21_07225</name>
</gene>
<proteinExistence type="predicted"/>